<evidence type="ECO:0000313" key="2">
    <source>
        <dbReference type="Proteomes" id="UP000029858"/>
    </source>
</evidence>
<dbReference type="EMBL" id="JRKQ01000021">
    <property type="protein sequence ID" value="KGJ22749.1"/>
    <property type="molecule type" value="Genomic_DNA"/>
</dbReference>
<evidence type="ECO:0000313" key="1">
    <source>
        <dbReference type="EMBL" id="KGJ22749.1"/>
    </source>
</evidence>
<sequence length="69" mass="7902">MLIAVDRLREISENRDAAGGIQQGKKGFAHLLTVTDKILRLVNDHMFQLTNRICNEWVIRAEQPCRSPN</sequence>
<dbReference type="Proteomes" id="UP000029858">
    <property type="component" value="Unassembled WGS sequence"/>
</dbReference>
<organism evidence="1 2">
    <name type="scientific">Paracoccus sanguinis</name>
    <dbReference type="NCBI Taxonomy" id="1545044"/>
    <lineage>
        <taxon>Bacteria</taxon>
        <taxon>Pseudomonadati</taxon>
        <taxon>Pseudomonadota</taxon>
        <taxon>Alphaproteobacteria</taxon>
        <taxon>Rhodobacterales</taxon>
        <taxon>Paracoccaceae</taxon>
        <taxon>Paracoccus</taxon>
    </lineage>
</organism>
<accession>A0A099GIV3</accession>
<proteinExistence type="predicted"/>
<comment type="caution">
    <text evidence="1">The sequence shown here is derived from an EMBL/GenBank/DDBJ whole genome shotgun (WGS) entry which is preliminary data.</text>
</comment>
<gene>
    <name evidence="1" type="ORF">IX56_06340</name>
</gene>
<dbReference type="AlphaFoldDB" id="A0A099GIV3"/>
<protein>
    <submittedName>
        <fullName evidence="1">Uncharacterized protein</fullName>
    </submittedName>
</protein>
<name>A0A099GIV3_9RHOB</name>
<reference evidence="1 2" key="1">
    <citation type="submission" date="2014-09" db="EMBL/GenBank/DDBJ databases">
        <authorList>
            <person name="McGinnis J.M."/>
            <person name="Wolfgang W.J."/>
        </authorList>
    </citation>
    <scope>NUCLEOTIDE SEQUENCE [LARGE SCALE GENOMIC DNA]</scope>
    <source>
        <strain evidence="1 2">5503</strain>
    </source>
</reference>
<reference evidence="1 2" key="2">
    <citation type="submission" date="2014-10" db="EMBL/GenBank/DDBJ databases">
        <title>Paracoccus sanguinis sp. nov., isolated from clinical specimens of New York State patients.</title>
        <authorList>
            <person name="Mingle L.A."/>
            <person name="Cole J.A."/>
            <person name="Lapierre P."/>
            <person name="Musser K.A."/>
        </authorList>
    </citation>
    <scope>NUCLEOTIDE SEQUENCE [LARGE SCALE GENOMIC DNA]</scope>
    <source>
        <strain evidence="1 2">5503</strain>
    </source>
</reference>